<dbReference type="InterPro" id="IPR016024">
    <property type="entry name" value="ARM-type_fold"/>
</dbReference>
<dbReference type="InterPro" id="IPR001849">
    <property type="entry name" value="PH_domain"/>
</dbReference>
<keyword evidence="4" id="KW-0472">Membrane</keyword>
<keyword evidence="3" id="KW-1003">Cell membrane</keyword>
<feature type="compositionally biased region" description="Low complexity" evidence="5">
    <location>
        <begin position="438"/>
        <end position="450"/>
    </location>
</feature>
<evidence type="ECO:0000313" key="7">
    <source>
        <dbReference type="EMBL" id="BES96233.1"/>
    </source>
</evidence>
<feature type="compositionally biased region" description="Polar residues" evidence="5">
    <location>
        <begin position="410"/>
        <end position="420"/>
    </location>
</feature>
<dbReference type="InterPro" id="IPR039888">
    <property type="entry name" value="Melted-like"/>
</dbReference>
<evidence type="ECO:0000313" key="8">
    <source>
        <dbReference type="Proteomes" id="UP001307889"/>
    </source>
</evidence>
<dbReference type="Gene3D" id="2.30.29.30">
    <property type="entry name" value="Pleckstrin-homology domain (PH domain)/Phosphotyrosine-binding domain (PTB)"/>
    <property type="match status" value="1"/>
</dbReference>
<dbReference type="PANTHER" id="PTHR21630:SF10">
    <property type="entry name" value="VENTRICULAR ZONE-EXPRESSED PH DOMAIN-CONTAINING PROTEIN HOMOLOG 1"/>
    <property type="match status" value="1"/>
</dbReference>
<keyword evidence="8" id="KW-1185">Reference proteome</keyword>
<accession>A0ABN7AWB5</accession>
<feature type="region of interest" description="Disordered" evidence="5">
    <location>
        <begin position="382"/>
        <end position="450"/>
    </location>
</feature>
<feature type="compositionally biased region" description="Polar residues" evidence="5">
    <location>
        <begin position="507"/>
        <end position="518"/>
    </location>
</feature>
<dbReference type="EMBL" id="AP028915">
    <property type="protein sequence ID" value="BES96233.1"/>
    <property type="molecule type" value="Genomic_DNA"/>
</dbReference>
<evidence type="ECO:0000256" key="4">
    <source>
        <dbReference type="ARBA" id="ARBA00023136"/>
    </source>
</evidence>
<comment type="similarity">
    <text evidence="2">Belongs to the MELT/VEPH family.</text>
</comment>
<organism evidence="7 8">
    <name type="scientific">Nesidiocoris tenuis</name>
    <dbReference type="NCBI Taxonomy" id="355587"/>
    <lineage>
        <taxon>Eukaryota</taxon>
        <taxon>Metazoa</taxon>
        <taxon>Ecdysozoa</taxon>
        <taxon>Arthropoda</taxon>
        <taxon>Hexapoda</taxon>
        <taxon>Insecta</taxon>
        <taxon>Pterygota</taxon>
        <taxon>Neoptera</taxon>
        <taxon>Paraneoptera</taxon>
        <taxon>Hemiptera</taxon>
        <taxon>Heteroptera</taxon>
        <taxon>Panheteroptera</taxon>
        <taxon>Cimicomorpha</taxon>
        <taxon>Miridae</taxon>
        <taxon>Dicyphina</taxon>
        <taxon>Nesidiocoris</taxon>
    </lineage>
</organism>
<dbReference type="CDD" id="cd01264">
    <property type="entry name" value="PH_MELT_VEPH1"/>
    <property type="match status" value="1"/>
</dbReference>
<comment type="subcellular location">
    <subcellularLocation>
        <location evidence="1">Cell membrane</location>
        <topology evidence="1">Peripheral membrane protein</topology>
        <orientation evidence="1">Cytoplasmic side</orientation>
    </subcellularLocation>
</comment>
<feature type="domain" description="PH" evidence="6">
    <location>
        <begin position="810"/>
        <end position="908"/>
    </location>
</feature>
<evidence type="ECO:0000256" key="5">
    <source>
        <dbReference type="SAM" id="MobiDB-lite"/>
    </source>
</evidence>
<evidence type="ECO:0000256" key="2">
    <source>
        <dbReference type="ARBA" id="ARBA00010187"/>
    </source>
</evidence>
<feature type="compositionally biased region" description="Polar residues" evidence="5">
    <location>
        <begin position="529"/>
        <end position="548"/>
    </location>
</feature>
<name>A0ABN7AWB5_9HEMI</name>
<evidence type="ECO:0000256" key="1">
    <source>
        <dbReference type="ARBA" id="ARBA00004413"/>
    </source>
</evidence>
<dbReference type="PROSITE" id="PS50003">
    <property type="entry name" value="PH_DOMAIN"/>
    <property type="match status" value="1"/>
</dbReference>
<feature type="region of interest" description="Disordered" evidence="5">
    <location>
        <begin position="505"/>
        <end position="548"/>
    </location>
</feature>
<dbReference type="Proteomes" id="UP001307889">
    <property type="component" value="Chromosome 7"/>
</dbReference>
<dbReference type="Pfam" id="PF00169">
    <property type="entry name" value="PH"/>
    <property type="match status" value="1"/>
</dbReference>
<reference evidence="7 8" key="1">
    <citation type="submission" date="2023-09" db="EMBL/GenBank/DDBJ databases">
        <title>Nesidiocoris tenuis whole genome shotgun sequence.</title>
        <authorList>
            <person name="Shibata T."/>
            <person name="Shimoda M."/>
            <person name="Kobayashi T."/>
            <person name="Uehara T."/>
        </authorList>
    </citation>
    <scope>NUCLEOTIDE SEQUENCE [LARGE SCALE GENOMIC DNA]</scope>
    <source>
        <strain evidence="7 8">Japan</strain>
    </source>
</reference>
<evidence type="ECO:0000259" key="6">
    <source>
        <dbReference type="PROSITE" id="PS50003"/>
    </source>
</evidence>
<dbReference type="SMART" id="SM00233">
    <property type="entry name" value="PH"/>
    <property type="match status" value="1"/>
</dbReference>
<gene>
    <name evidence="7" type="ORF">NTJ_09042</name>
</gene>
<feature type="compositionally biased region" description="Low complexity" evidence="5">
    <location>
        <begin position="382"/>
        <end position="409"/>
    </location>
</feature>
<proteinExistence type="inferred from homology"/>
<protein>
    <recommendedName>
        <fullName evidence="6">PH domain-containing protein</fullName>
    </recommendedName>
</protein>
<dbReference type="SUPFAM" id="SSF50729">
    <property type="entry name" value="PH domain-like"/>
    <property type="match status" value="1"/>
</dbReference>
<dbReference type="SUPFAM" id="SSF48371">
    <property type="entry name" value="ARM repeat"/>
    <property type="match status" value="1"/>
</dbReference>
<dbReference type="InterPro" id="IPR011993">
    <property type="entry name" value="PH-like_dom_sf"/>
</dbReference>
<sequence length="929" mass="101820">MHELFTQVLSKKDLSKAGDLFSVADQAIVNDLTEVVNKIAEIVSSSDYVNNDNDQSVVEICTTRVTSTIRETGSMEQHAEALVGLLESCLNHNLKPSAKDEDPPHAKISSDIISCIFLNYRKDVMRKDVMKRALPVAVKFLHKGNKELSRNMASYLSLAAIDNADLLSQHIQLIIDSIISGNYPLCRVLPQIYEVSKEPIHDHVMALVSLLPQCELPERLALLQLFSLIASNKPTLLEPSLSQLCEHLGVGATAGQTMEVLLRLAESKPLLLADCIGKVKQAAESFPSTVCLAAQVVTAVGKLSQDKAQEALNFVLEQLGKAERGSQGTLLREATLLCSSYPALFTEKMLAEVRKTKNNSGNHVNQTSVGVTIVKVGSQLANGLHNNNNPSVSNNNLPISKSITSPPSSNRTSESPLNRTEGSRVMITPRPRLGGGDSRSTSRLHSSSAHRSMTRLNNMANHLPNTPSGSGSGLHKSMTRLPLVNSSVTTISGASQARSKVSCGGVTVTTNHSPTTSVALRDRERDESSGTLSNGPPLTSANSGTFQQLKHSSSPLTQSLLSTTQPSSSNLNSMLVSSSGVSVSQTGAPTLSMSSSQALVTPRRSNTSVTIINHNSNAAIVAASQRISVFEPYPMRDTIQHFCEKHLEKIKLYMENISERIPQPAKCTIEENTRAKKMAKLQFGCDGRGEHCLYSRTLFTMRSRNPRVWIHFMFLSLQAKSQSALSSRHPAVTALKYCWDILKCENKPFVTLVTSAFPCPRDQEAVVNELRSAGFCDVFEFCQTPDGRGTWGCFLCNHPERAVGFLHDSQPVIEGQLKEKKGRWRMFRRWRTRYFTLSGARLEYKGTKDDKDARPIDIHQIRSVKVSRGARNIPKAFEIFTGDNSLILKPKDGKNAEEWVQCLSVVVAHSQAKEVPTRGSSLVRTPVHI</sequence>
<evidence type="ECO:0000256" key="3">
    <source>
        <dbReference type="ARBA" id="ARBA00022475"/>
    </source>
</evidence>
<dbReference type="PANTHER" id="PTHR21630">
    <property type="entry name" value="VEPH-A/MELTED"/>
    <property type="match status" value="1"/>
</dbReference>